<keyword evidence="1" id="KW-1133">Transmembrane helix</keyword>
<evidence type="ECO:0000313" key="3">
    <source>
        <dbReference type="EMBL" id="KAG8185479.1"/>
    </source>
</evidence>
<dbReference type="Proteomes" id="UP000827092">
    <property type="component" value="Unassembled WGS sequence"/>
</dbReference>
<evidence type="ECO:0000313" key="4">
    <source>
        <dbReference type="Proteomes" id="UP000827092"/>
    </source>
</evidence>
<sequence length="133" mass="14945">MYLSTCIGMIYFLCFTVECGRMIRRQPNAFVEIIDINNSTMEDSVQYNLTIEASTTDSTVLQEDLLTSIPMNETKVVGIVHPKYRMMPLAVGGITLLAGLMSITIVVGLFIYCNRRNDIVYEPATSVDIEQHI</sequence>
<feature type="chain" id="PRO_5043787084" evidence="2">
    <location>
        <begin position="20"/>
        <end position="133"/>
    </location>
</feature>
<keyword evidence="1" id="KW-0472">Membrane</keyword>
<feature type="signal peptide" evidence="2">
    <location>
        <begin position="1"/>
        <end position="19"/>
    </location>
</feature>
<accession>A0AAV6UMF3</accession>
<keyword evidence="4" id="KW-1185">Reference proteome</keyword>
<evidence type="ECO:0000256" key="1">
    <source>
        <dbReference type="SAM" id="Phobius"/>
    </source>
</evidence>
<feature type="transmembrane region" description="Helical" evidence="1">
    <location>
        <begin position="89"/>
        <end position="112"/>
    </location>
</feature>
<comment type="caution">
    <text evidence="3">The sequence shown here is derived from an EMBL/GenBank/DDBJ whole genome shotgun (WGS) entry which is preliminary data.</text>
</comment>
<protein>
    <submittedName>
        <fullName evidence="3">Uncharacterized protein</fullName>
    </submittedName>
</protein>
<evidence type="ECO:0000256" key="2">
    <source>
        <dbReference type="SAM" id="SignalP"/>
    </source>
</evidence>
<dbReference type="EMBL" id="JAFNEN010000334">
    <property type="protein sequence ID" value="KAG8185479.1"/>
    <property type="molecule type" value="Genomic_DNA"/>
</dbReference>
<reference evidence="3 4" key="1">
    <citation type="journal article" date="2022" name="Nat. Ecol. Evol.">
        <title>A masculinizing supergene underlies an exaggerated male reproductive morph in a spider.</title>
        <authorList>
            <person name="Hendrickx F."/>
            <person name="De Corte Z."/>
            <person name="Sonet G."/>
            <person name="Van Belleghem S.M."/>
            <person name="Kostlbacher S."/>
            <person name="Vangestel C."/>
        </authorList>
    </citation>
    <scope>NUCLEOTIDE SEQUENCE [LARGE SCALE GENOMIC DNA]</scope>
    <source>
        <strain evidence="3">W744_W776</strain>
    </source>
</reference>
<dbReference type="AlphaFoldDB" id="A0AAV6UMF3"/>
<name>A0AAV6UMF3_9ARAC</name>
<organism evidence="3 4">
    <name type="scientific">Oedothorax gibbosus</name>
    <dbReference type="NCBI Taxonomy" id="931172"/>
    <lineage>
        <taxon>Eukaryota</taxon>
        <taxon>Metazoa</taxon>
        <taxon>Ecdysozoa</taxon>
        <taxon>Arthropoda</taxon>
        <taxon>Chelicerata</taxon>
        <taxon>Arachnida</taxon>
        <taxon>Araneae</taxon>
        <taxon>Araneomorphae</taxon>
        <taxon>Entelegynae</taxon>
        <taxon>Araneoidea</taxon>
        <taxon>Linyphiidae</taxon>
        <taxon>Erigoninae</taxon>
        <taxon>Oedothorax</taxon>
    </lineage>
</organism>
<gene>
    <name evidence="3" type="ORF">JTE90_019737</name>
</gene>
<keyword evidence="2" id="KW-0732">Signal</keyword>
<keyword evidence="1" id="KW-0812">Transmembrane</keyword>
<proteinExistence type="predicted"/>